<proteinExistence type="predicted"/>
<dbReference type="InterPro" id="IPR050927">
    <property type="entry name" value="TRPM"/>
</dbReference>
<feature type="non-terminal residue" evidence="3">
    <location>
        <position position="131"/>
    </location>
</feature>
<evidence type="ECO:0000256" key="2">
    <source>
        <dbReference type="SAM" id="SignalP"/>
    </source>
</evidence>
<feature type="signal peptide" evidence="2">
    <location>
        <begin position="1"/>
        <end position="23"/>
    </location>
</feature>
<dbReference type="GO" id="GO:0030001">
    <property type="term" value="P:metal ion transport"/>
    <property type="evidence" value="ECO:0007669"/>
    <property type="project" value="TreeGrafter"/>
</dbReference>
<evidence type="ECO:0000256" key="1">
    <source>
        <dbReference type="SAM" id="MobiDB-lite"/>
    </source>
</evidence>
<evidence type="ECO:0000313" key="4">
    <source>
        <dbReference type="Proteomes" id="UP000230423"/>
    </source>
</evidence>
<protein>
    <submittedName>
        <fullName evidence="3">Uncharacterized protein</fullName>
    </submittedName>
</protein>
<dbReference type="GO" id="GO:0005886">
    <property type="term" value="C:plasma membrane"/>
    <property type="evidence" value="ECO:0007669"/>
    <property type="project" value="TreeGrafter"/>
</dbReference>
<dbReference type="OrthoDB" id="301415at2759"/>
<reference evidence="3 4" key="1">
    <citation type="submission" date="2015-09" db="EMBL/GenBank/DDBJ databases">
        <title>Draft genome of the parasitic nematode Teladorsagia circumcincta isolate WARC Sus (inbred).</title>
        <authorList>
            <person name="Mitreva M."/>
        </authorList>
    </citation>
    <scope>NUCLEOTIDE SEQUENCE [LARGE SCALE GENOMIC DNA]</scope>
    <source>
        <strain evidence="3 4">S</strain>
    </source>
</reference>
<feature type="region of interest" description="Disordered" evidence="1">
    <location>
        <begin position="104"/>
        <end position="131"/>
    </location>
</feature>
<sequence>MLPILAMLFVSLLSFGLVREAITYPYENWHWLLLRNIFYKPYFMLYGEVYAPEIDVCGDEMWEAHIDADVPIGSETLNITELFLSDEQIERIHSFEEECIEDMEREKDIRKQSSNDERIHRTAERSDQILN</sequence>
<organism evidence="3 4">
    <name type="scientific">Teladorsagia circumcincta</name>
    <name type="common">Brown stomach worm</name>
    <name type="synonym">Ostertagia circumcincta</name>
    <dbReference type="NCBI Taxonomy" id="45464"/>
    <lineage>
        <taxon>Eukaryota</taxon>
        <taxon>Metazoa</taxon>
        <taxon>Ecdysozoa</taxon>
        <taxon>Nematoda</taxon>
        <taxon>Chromadorea</taxon>
        <taxon>Rhabditida</taxon>
        <taxon>Rhabditina</taxon>
        <taxon>Rhabditomorpha</taxon>
        <taxon>Strongyloidea</taxon>
        <taxon>Trichostrongylidae</taxon>
        <taxon>Teladorsagia</taxon>
    </lineage>
</organism>
<dbReference type="PANTHER" id="PTHR13800">
    <property type="entry name" value="TRANSIENT RECEPTOR POTENTIAL CATION CHANNEL, SUBFAMILY M, MEMBER 6"/>
    <property type="match status" value="1"/>
</dbReference>
<accession>A0A2G9TLH8</accession>
<name>A0A2G9TLH8_TELCI</name>
<dbReference type="GO" id="GO:0005261">
    <property type="term" value="F:monoatomic cation channel activity"/>
    <property type="evidence" value="ECO:0007669"/>
    <property type="project" value="TreeGrafter"/>
</dbReference>
<dbReference type="Proteomes" id="UP000230423">
    <property type="component" value="Unassembled WGS sequence"/>
</dbReference>
<dbReference type="EMBL" id="KZ361968">
    <property type="protein sequence ID" value="PIO58210.1"/>
    <property type="molecule type" value="Genomic_DNA"/>
</dbReference>
<dbReference type="AlphaFoldDB" id="A0A2G9TLH8"/>
<dbReference type="PANTHER" id="PTHR13800:SF10">
    <property type="entry name" value="GTL-1"/>
    <property type="match status" value="1"/>
</dbReference>
<keyword evidence="2" id="KW-0732">Signal</keyword>
<gene>
    <name evidence="3" type="ORF">TELCIR_20360</name>
</gene>
<feature type="chain" id="PRO_5013802638" evidence="2">
    <location>
        <begin position="24"/>
        <end position="131"/>
    </location>
</feature>
<keyword evidence="4" id="KW-1185">Reference proteome</keyword>
<evidence type="ECO:0000313" key="3">
    <source>
        <dbReference type="EMBL" id="PIO58210.1"/>
    </source>
</evidence>